<dbReference type="Proteomes" id="UP000680714">
    <property type="component" value="Unassembled WGS sequence"/>
</dbReference>
<protein>
    <recommendedName>
        <fullName evidence="5">Lipoprotein</fullName>
    </recommendedName>
</protein>
<evidence type="ECO:0008006" key="5">
    <source>
        <dbReference type="Google" id="ProtNLM"/>
    </source>
</evidence>
<dbReference type="PROSITE" id="PS51257">
    <property type="entry name" value="PROKAR_LIPOPROTEIN"/>
    <property type="match status" value="1"/>
</dbReference>
<sequence length="80" mass="8203">MLRLCLSLLSVIALAGCAVVDLAAHGVKKYEKSKEQPSQGQAIASPAPTAAPRDVAEAEVRPVEAAPPDSAGAIRSQPLD</sequence>
<dbReference type="EMBL" id="JAGTUF010000001">
    <property type="protein sequence ID" value="MBR9970447.1"/>
    <property type="molecule type" value="Genomic_DNA"/>
</dbReference>
<accession>A0ABS5I7P1</accession>
<reference evidence="3 4" key="1">
    <citation type="submission" date="2021-04" db="EMBL/GenBank/DDBJ databases">
        <title>Magnetospirillum sulfuroxidans sp. nov., a facultative chemolithoautotrophic sulfur-oxidizing alphaproteobacterium isolated from freshwater sediment and proposals for Paramagetospirillum gen. nov., and Magnetospirillaceae fam. nov.</title>
        <authorList>
            <person name="Koziaeva V."/>
            <person name="Geelhoed J.S."/>
            <person name="Sorokin D.Y."/>
            <person name="Grouzdev D.S."/>
        </authorList>
    </citation>
    <scope>NUCLEOTIDE SEQUENCE [LARGE SCALE GENOMIC DNA]</scope>
    <source>
        <strain evidence="3 4">J10</strain>
    </source>
</reference>
<gene>
    <name evidence="3" type="ORF">KEC16_01815</name>
</gene>
<feature type="signal peptide" evidence="2">
    <location>
        <begin position="1"/>
        <end position="23"/>
    </location>
</feature>
<proteinExistence type="predicted"/>
<keyword evidence="4" id="KW-1185">Reference proteome</keyword>
<dbReference type="RefSeq" id="WP_211545940.1">
    <property type="nucleotide sequence ID" value="NZ_JAGTUF010000001.1"/>
</dbReference>
<organism evidence="3 4">
    <name type="scientific">Magnetospirillum sulfuroxidans</name>
    <dbReference type="NCBI Taxonomy" id="611300"/>
    <lineage>
        <taxon>Bacteria</taxon>
        <taxon>Pseudomonadati</taxon>
        <taxon>Pseudomonadota</taxon>
        <taxon>Alphaproteobacteria</taxon>
        <taxon>Rhodospirillales</taxon>
        <taxon>Rhodospirillaceae</taxon>
        <taxon>Magnetospirillum</taxon>
    </lineage>
</organism>
<evidence type="ECO:0000313" key="3">
    <source>
        <dbReference type="EMBL" id="MBR9970447.1"/>
    </source>
</evidence>
<feature type="region of interest" description="Disordered" evidence="1">
    <location>
        <begin position="30"/>
        <end position="80"/>
    </location>
</feature>
<keyword evidence="2" id="KW-0732">Signal</keyword>
<evidence type="ECO:0000256" key="1">
    <source>
        <dbReference type="SAM" id="MobiDB-lite"/>
    </source>
</evidence>
<feature type="chain" id="PRO_5046976653" description="Lipoprotein" evidence="2">
    <location>
        <begin position="24"/>
        <end position="80"/>
    </location>
</feature>
<comment type="caution">
    <text evidence="3">The sequence shown here is derived from an EMBL/GenBank/DDBJ whole genome shotgun (WGS) entry which is preliminary data.</text>
</comment>
<evidence type="ECO:0000256" key="2">
    <source>
        <dbReference type="SAM" id="SignalP"/>
    </source>
</evidence>
<name>A0ABS5I7P1_9PROT</name>
<evidence type="ECO:0000313" key="4">
    <source>
        <dbReference type="Proteomes" id="UP000680714"/>
    </source>
</evidence>